<protein>
    <submittedName>
        <fullName evidence="2">DUF3291 domain-containing protein</fullName>
    </submittedName>
</protein>
<dbReference type="InterPro" id="IPR021708">
    <property type="entry name" value="DUF3291"/>
</dbReference>
<sequence>MHLAQLNIGRLSAPLDSPLSAGFADALEEINALADGAPGFVWRLVGEGGGDATSVRPYDDPDVLVNMSVWESRETLFDYVYRSAHMEYVRRRREWFQHLGEVISVLWWVPEGHVPTVAEAKERLEHLRAHGPSPEAFTFRKAFEPREAAT</sequence>
<dbReference type="RefSeq" id="WP_344821633.1">
    <property type="nucleotide sequence ID" value="NZ_BAAAUV010000001.1"/>
</dbReference>
<evidence type="ECO:0000313" key="2">
    <source>
        <dbReference type="EMBL" id="GAA3195145.1"/>
    </source>
</evidence>
<gene>
    <name evidence="2" type="ORF">GCM10010468_05240</name>
</gene>
<proteinExistence type="predicted"/>
<dbReference type="EMBL" id="BAAAUV010000001">
    <property type="protein sequence ID" value="GAA3195145.1"/>
    <property type="molecule type" value="Genomic_DNA"/>
</dbReference>
<dbReference type="InterPro" id="IPR011008">
    <property type="entry name" value="Dimeric_a/b-barrel"/>
</dbReference>
<dbReference type="Pfam" id="PF11695">
    <property type="entry name" value="DUF3291"/>
    <property type="match status" value="1"/>
</dbReference>
<comment type="caution">
    <text evidence="2">The sequence shown here is derived from an EMBL/GenBank/DDBJ whole genome shotgun (WGS) entry which is preliminary data.</text>
</comment>
<reference evidence="3" key="1">
    <citation type="journal article" date="2019" name="Int. J. Syst. Evol. Microbiol.">
        <title>The Global Catalogue of Microorganisms (GCM) 10K type strain sequencing project: providing services to taxonomists for standard genome sequencing and annotation.</title>
        <authorList>
            <consortium name="The Broad Institute Genomics Platform"/>
            <consortium name="The Broad Institute Genome Sequencing Center for Infectious Disease"/>
            <person name="Wu L."/>
            <person name="Ma J."/>
        </authorList>
    </citation>
    <scope>NUCLEOTIDE SEQUENCE [LARGE SCALE GENOMIC DNA]</scope>
    <source>
        <strain evidence="3">JCM 9377</strain>
    </source>
</reference>
<name>A0ABP6PXF4_9ACTN</name>
<evidence type="ECO:0000313" key="3">
    <source>
        <dbReference type="Proteomes" id="UP001501237"/>
    </source>
</evidence>
<organism evidence="2 3">
    <name type="scientific">Actinocorallia longicatena</name>
    <dbReference type="NCBI Taxonomy" id="111803"/>
    <lineage>
        <taxon>Bacteria</taxon>
        <taxon>Bacillati</taxon>
        <taxon>Actinomycetota</taxon>
        <taxon>Actinomycetes</taxon>
        <taxon>Streptosporangiales</taxon>
        <taxon>Thermomonosporaceae</taxon>
        <taxon>Actinocorallia</taxon>
    </lineage>
</organism>
<dbReference type="SUPFAM" id="SSF54909">
    <property type="entry name" value="Dimeric alpha+beta barrel"/>
    <property type="match status" value="1"/>
</dbReference>
<feature type="domain" description="DUF3291" evidence="1">
    <location>
        <begin position="3"/>
        <end position="141"/>
    </location>
</feature>
<keyword evidence="3" id="KW-1185">Reference proteome</keyword>
<accession>A0ABP6PXF4</accession>
<evidence type="ECO:0000259" key="1">
    <source>
        <dbReference type="Pfam" id="PF11695"/>
    </source>
</evidence>
<dbReference type="Proteomes" id="UP001501237">
    <property type="component" value="Unassembled WGS sequence"/>
</dbReference>